<keyword evidence="1" id="KW-0812">Transmembrane</keyword>
<protein>
    <submittedName>
        <fullName evidence="2">Uncharacterized protein</fullName>
    </submittedName>
</protein>
<dbReference type="AlphaFoldDB" id="A0A518XJ71"/>
<gene>
    <name evidence="2" type="ORF">D8B20_20125</name>
</gene>
<keyword evidence="3" id="KW-1185">Reference proteome</keyword>
<dbReference type="KEGG" id="pdis:D8B20_20125"/>
<evidence type="ECO:0000313" key="2">
    <source>
        <dbReference type="EMBL" id="QDY44244.1"/>
    </source>
</evidence>
<feature type="transmembrane region" description="Helical" evidence="1">
    <location>
        <begin position="30"/>
        <end position="49"/>
    </location>
</feature>
<feature type="transmembrane region" description="Helical" evidence="1">
    <location>
        <begin position="6"/>
        <end position="23"/>
    </location>
</feature>
<sequence length="101" mass="11841">MSLVGCITMCFIFYPAIFALSYFMRCWITFAFGLFAICMGSFGTYFCYYDKEFWYGYIPNWSIAAQIGFGHSALLSAIMYLLVFVLLTSRFNKMLERYNLH</sequence>
<dbReference type="Proteomes" id="UP000319411">
    <property type="component" value="Plasmid unnamed2"/>
</dbReference>
<keyword evidence="2" id="KW-0614">Plasmid</keyword>
<dbReference type="EMBL" id="CP032704">
    <property type="protein sequence ID" value="QDY44244.1"/>
    <property type="molecule type" value="Genomic_DNA"/>
</dbReference>
<proteinExistence type="predicted"/>
<keyword evidence="1" id="KW-0472">Membrane</keyword>
<feature type="transmembrane region" description="Helical" evidence="1">
    <location>
        <begin position="61"/>
        <end position="87"/>
    </location>
</feature>
<geneLocation type="plasmid" evidence="2 3">
    <name>unnamed2</name>
</geneLocation>
<evidence type="ECO:0000256" key="1">
    <source>
        <dbReference type="SAM" id="Phobius"/>
    </source>
</evidence>
<keyword evidence="1" id="KW-1133">Transmembrane helix</keyword>
<reference evidence="2 3" key="1">
    <citation type="submission" date="2018-10" db="EMBL/GenBank/DDBJ databases">
        <title>Genome Sequencing of Pantoea dispersa DSM 32899.</title>
        <authorList>
            <person name="Nawrath M."/>
            <person name="Ottenheim C."/>
            <person name="Wilm A."/>
            <person name="Zimmermann W."/>
            <person name="Wu J.C."/>
        </authorList>
    </citation>
    <scope>NUCLEOTIDE SEQUENCE [LARGE SCALE GENOMIC DNA]</scope>
    <source>
        <strain evidence="2 3">DSM 32899</strain>
        <plasmid evidence="2 3">unnamed2</plasmid>
    </source>
</reference>
<accession>A0A518XJ71</accession>
<name>A0A518XJ71_9GAMM</name>
<evidence type="ECO:0000313" key="3">
    <source>
        <dbReference type="Proteomes" id="UP000319411"/>
    </source>
</evidence>
<organism evidence="2 3">
    <name type="scientific">Candidatus Pantoea soli</name>
    <dbReference type="NCBI Taxonomy" id="3098669"/>
    <lineage>
        <taxon>Bacteria</taxon>
        <taxon>Pseudomonadati</taxon>
        <taxon>Pseudomonadota</taxon>
        <taxon>Gammaproteobacteria</taxon>
        <taxon>Enterobacterales</taxon>
        <taxon>Erwiniaceae</taxon>
        <taxon>Pantoea</taxon>
    </lineage>
</organism>